<keyword evidence="2" id="KW-0240">DNA-directed RNA polymerase</keyword>
<evidence type="ECO:0000256" key="12">
    <source>
        <dbReference type="ARBA" id="ARBA00023163"/>
    </source>
</evidence>
<dbReference type="InterPro" id="IPR006171">
    <property type="entry name" value="TOPRIM_dom"/>
</dbReference>
<dbReference type="GO" id="GO:0003899">
    <property type="term" value="F:DNA-directed RNA polymerase activity"/>
    <property type="evidence" value="ECO:0007669"/>
    <property type="project" value="InterPro"/>
</dbReference>
<sequence length="381" mass="40478">MTIPQSFLEEIRARTVLSGLVSARVKIVRKGREFEGLCPFHSEKTPSFTVSDEKGFYHCFGCGAHGDAIRWLTDAGGMGFIDAVRQLSEAAGLTMPERSPEAAKREERRAGLLPLLEAAQAFYAGQLEACGAAREYLAERGWDGKACATYGIGWAPGRSLSVRSALAGADEAELRAAGLIAGEKNEDFLWQRITIPVRDGRGRVIGFAARSVENPSTGPGRAGSGVAGPKYVNSPDGPVFDKGRTLFNLDRAAALARQTRRLVVVEGQFDAWALDRVGFAAVAPMGSALTEAQIERAWRVSNVPVLMFDGDAAGRAAAVRACERALAGVGPGRSLAIAMLPEGEDPDGLARKGCKKALTAVIDAARPLDEFLFDAIMGEAA</sequence>
<keyword evidence="7" id="KW-0479">Metal-binding</keyword>
<evidence type="ECO:0000256" key="8">
    <source>
        <dbReference type="ARBA" id="ARBA00022771"/>
    </source>
</evidence>
<keyword evidence="11" id="KW-0238">DNA-binding</keyword>
<evidence type="ECO:0000313" key="15">
    <source>
        <dbReference type="Proteomes" id="UP000321129"/>
    </source>
</evidence>
<evidence type="ECO:0000256" key="6">
    <source>
        <dbReference type="ARBA" id="ARBA00022705"/>
    </source>
</evidence>
<dbReference type="GO" id="GO:0000428">
    <property type="term" value="C:DNA-directed RNA polymerase complex"/>
    <property type="evidence" value="ECO:0007669"/>
    <property type="project" value="UniProtKB-KW"/>
</dbReference>
<keyword evidence="9" id="KW-0862">Zinc</keyword>
<feature type="domain" description="Toprim" evidence="13">
    <location>
        <begin position="260"/>
        <end position="341"/>
    </location>
</feature>
<dbReference type="InterPro" id="IPR013264">
    <property type="entry name" value="DNAG_N"/>
</dbReference>
<evidence type="ECO:0000256" key="10">
    <source>
        <dbReference type="ARBA" id="ARBA00022842"/>
    </source>
</evidence>
<name>A0A5C6USS7_9SPHN</name>
<dbReference type="SUPFAM" id="SSF57783">
    <property type="entry name" value="Zinc beta-ribbon"/>
    <property type="match status" value="1"/>
</dbReference>
<comment type="caution">
    <text evidence="14">The sequence shown here is derived from an EMBL/GenBank/DDBJ whole genome shotgun (WGS) entry which is preliminary data.</text>
</comment>
<dbReference type="PANTHER" id="PTHR30313:SF2">
    <property type="entry name" value="DNA PRIMASE"/>
    <property type="match status" value="1"/>
</dbReference>
<evidence type="ECO:0000256" key="11">
    <source>
        <dbReference type="ARBA" id="ARBA00023125"/>
    </source>
</evidence>
<dbReference type="FunFam" id="3.90.580.10:FF:000001">
    <property type="entry name" value="DNA primase"/>
    <property type="match status" value="1"/>
</dbReference>
<dbReference type="InterPro" id="IPR037068">
    <property type="entry name" value="DNA_primase_core_N_sf"/>
</dbReference>
<dbReference type="PROSITE" id="PS50880">
    <property type="entry name" value="TOPRIM"/>
    <property type="match status" value="1"/>
</dbReference>
<dbReference type="GO" id="GO:0006269">
    <property type="term" value="P:DNA replication, synthesis of primer"/>
    <property type="evidence" value="ECO:0007669"/>
    <property type="project" value="UniProtKB-KW"/>
</dbReference>
<keyword evidence="3" id="KW-0639">Primosome</keyword>
<dbReference type="Pfam" id="PF01807">
    <property type="entry name" value="Zn_ribbon_DnaG"/>
    <property type="match status" value="1"/>
</dbReference>
<dbReference type="Gene3D" id="3.90.980.10">
    <property type="entry name" value="DNA primase, catalytic core, N-terminal domain"/>
    <property type="match status" value="1"/>
</dbReference>
<dbReference type="SUPFAM" id="SSF56731">
    <property type="entry name" value="DNA primase core"/>
    <property type="match status" value="1"/>
</dbReference>
<dbReference type="Pfam" id="PF13662">
    <property type="entry name" value="Toprim_4"/>
    <property type="match status" value="1"/>
</dbReference>
<dbReference type="GO" id="GO:0003677">
    <property type="term" value="F:DNA binding"/>
    <property type="evidence" value="ECO:0007669"/>
    <property type="project" value="UniProtKB-KW"/>
</dbReference>
<dbReference type="EMBL" id="VOPY01000001">
    <property type="protein sequence ID" value="TXC73948.1"/>
    <property type="molecule type" value="Genomic_DNA"/>
</dbReference>
<dbReference type="InterPro" id="IPR002694">
    <property type="entry name" value="Znf_CHC2"/>
</dbReference>
<dbReference type="Gene3D" id="3.90.580.10">
    <property type="entry name" value="Zinc finger, CHC2-type domain"/>
    <property type="match status" value="1"/>
</dbReference>
<organism evidence="14 15">
    <name type="scientific">Flavisphingopyxis soli</name>
    <dbReference type="NCBI Taxonomy" id="2601267"/>
    <lineage>
        <taxon>Bacteria</taxon>
        <taxon>Pseudomonadati</taxon>
        <taxon>Pseudomonadota</taxon>
        <taxon>Alphaproteobacteria</taxon>
        <taxon>Sphingomonadales</taxon>
        <taxon>Sphingopyxidaceae</taxon>
        <taxon>Flavisphingopyxis</taxon>
    </lineage>
</organism>
<dbReference type="Gene3D" id="3.40.1360.10">
    <property type="match status" value="1"/>
</dbReference>
<evidence type="ECO:0000256" key="7">
    <source>
        <dbReference type="ARBA" id="ARBA00022723"/>
    </source>
</evidence>
<evidence type="ECO:0000256" key="5">
    <source>
        <dbReference type="ARBA" id="ARBA00022695"/>
    </source>
</evidence>
<dbReference type="Pfam" id="PF08275">
    <property type="entry name" value="DNAG_N"/>
    <property type="match status" value="1"/>
</dbReference>
<dbReference type="PANTHER" id="PTHR30313">
    <property type="entry name" value="DNA PRIMASE"/>
    <property type="match status" value="1"/>
</dbReference>
<evidence type="ECO:0000313" key="14">
    <source>
        <dbReference type="EMBL" id="TXC73948.1"/>
    </source>
</evidence>
<dbReference type="OrthoDB" id="9803773at2"/>
<dbReference type="InterPro" id="IPR036977">
    <property type="entry name" value="DNA_primase_Znf_CHC2"/>
</dbReference>
<keyword evidence="15" id="KW-1185">Reference proteome</keyword>
<dbReference type="AlphaFoldDB" id="A0A5C6USS7"/>
<keyword evidence="12" id="KW-0804">Transcription</keyword>
<comment type="cofactor">
    <cofactor evidence="1">
        <name>Zn(2+)</name>
        <dbReference type="ChEBI" id="CHEBI:29105"/>
    </cofactor>
</comment>
<keyword evidence="10" id="KW-0460">Magnesium</keyword>
<dbReference type="Proteomes" id="UP000321129">
    <property type="component" value="Unassembled WGS sequence"/>
</dbReference>
<dbReference type="InterPro" id="IPR006295">
    <property type="entry name" value="DNA_primase_DnaG"/>
</dbReference>
<keyword evidence="8" id="KW-0863">Zinc-finger</keyword>
<gene>
    <name evidence="14" type="primary">dnaG</name>
    <name evidence="14" type="ORF">FSZ31_04300</name>
</gene>
<dbReference type="GO" id="GO:0005737">
    <property type="term" value="C:cytoplasm"/>
    <property type="evidence" value="ECO:0007669"/>
    <property type="project" value="TreeGrafter"/>
</dbReference>
<dbReference type="SMART" id="SM00400">
    <property type="entry name" value="ZnF_CHCC"/>
    <property type="match status" value="1"/>
</dbReference>
<evidence type="ECO:0000259" key="13">
    <source>
        <dbReference type="PROSITE" id="PS50880"/>
    </source>
</evidence>
<dbReference type="RefSeq" id="WP_147121785.1">
    <property type="nucleotide sequence ID" value="NZ_VOPY01000001.1"/>
</dbReference>
<dbReference type="NCBIfam" id="TIGR01391">
    <property type="entry name" value="dnaG"/>
    <property type="match status" value="1"/>
</dbReference>
<evidence type="ECO:0000256" key="2">
    <source>
        <dbReference type="ARBA" id="ARBA00022478"/>
    </source>
</evidence>
<evidence type="ECO:0000256" key="3">
    <source>
        <dbReference type="ARBA" id="ARBA00022515"/>
    </source>
</evidence>
<evidence type="ECO:0000256" key="9">
    <source>
        <dbReference type="ARBA" id="ARBA00022833"/>
    </source>
</evidence>
<keyword evidence="4" id="KW-0808">Transferase</keyword>
<evidence type="ECO:0000256" key="4">
    <source>
        <dbReference type="ARBA" id="ARBA00022679"/>
    </source>
</evidence>
<evidence type="ECO:0000256" key="1">
    <source>
        <dbReference type="ARBA" id="ARBA00001947"/>
    </source>
</evidence>
<proteinExistence type="predicted"/>
<accession>A0A5C6USS7</accession>
<keyword evidence="6" id="KW-0235">DNA replication</keyword>
<dbReference type="InterPro" id="IPR050219">
    <property type="entry name" value="DnaG_primase"/>
</dbReference>
<dbReference type="SMART" id="SM00493">
    <property type="entry name" value="TOPRIM"/>
    <property type="match status" value="1"/>
</dbReference>
<reference evidence="14 15" key="1">
    <citation type="submission" date="2019-08" db="EMBL/GenBank/DDBJ databases">
        <title>Sphingorhabdus soil sp. nov., isolated from arctic soil.</title>
        <authorList>
            <person name="Liu Y."/>
        </authorList>
    </citation>
    <scope>NUCLEOTIDE SEQUENCE [LARGE SCALE GENOMIC DNA]</scope>
    <source>
        <strain evidence="14 15">D-2Q-5-6</strain>
    </source>
</reference>
<dbReference type="GO" id="GO:0008270">
    <property type="term" value="F:zinc ion binding"/>
    <property type="evidence" value="ECO:0007669"/>
    <property type="project" value="UniProtKB-KW"/>
</dbReference>
<protein>
    <submittedName>
        <fullName evidence="14">DNA primase</fullName>
    </submittedName>
</protein>
<dbReference type="GO" id="GO:1990077">
    <property type="term" value="C:primosome complex"/>
    <property type="evidence" value="ECO:0007669"/>
    <property type="project" value="UniProtKB-KW"/>
</dbReference>
<keyword evidence="5" id="KW-0548">Nucleotidyltransferase</keyword>